<evidence type="ECO:0000313" key="2">
    <source>
        <dbReference type="Proteomes" id="UP000504752"/>
    </source>
</evidence>
<keyword evidence="2" id="KW-1185">Reference proteome</keyword>
<accession>A0A6M8BAE6</accession>
<gene>
    <name evidence="1" type="ORF">HPC72_05560</name>
</gene>
<sequence length="192" mass="20011">MTLTVADVYAEQGLDYDEEAHARQLRAMLRKAPRGMAVGEAMLADLVERGGLDEPARLRSGSGRSAARLAVGHAEMVINRTLELTLSAAQAAEELGISPSRLSHRAASTPLASTAVGGRKRYWRWQFAAGRALPHLGEVVSGLPGDLAGIDIATIMTSPDESLGGRSPVDHLLLGGGAEAVVALLNAAARAA</sequence>
<reference evidence="1 2" key="1">
    <citation type="submission" date="2020-05" db="EMBL/GenBank/DDBJ databases">
        <title>Actinomyces sp. zg-325.</title>
        <authorList>
            <person name="Yang C."/>
        </authorList>
    </citation>
    <scope>NUCLEOTIDE SEQUENCE [LARGE SCALE GENOMIC DNA]</scope>
    <source>
        <strain evidence="2">zg-325</strain>
    </source>
</reference>
<evidence type="ECO:0008006" key="3">
    <source>
        <dbReference type="Google" id="ProtNLM"/>
    </source>
</evidence>
<dbReference type="RefSeq" id="WP_159524605.1">
    <property type="nucleotide sequence ID" value="NZ_CP053642.1"/>
</dbReference>
<dbReference type="AlphaFoldDB" id="A0A6M8BAE6"/>
<dbReference type="KEGG" id="amam:HPC72_05560"/>
<protein>
    <recommendedName>
        <fullName evidence="3">DNA-binding protein</fullName>
    </recommendedName>
</protein>
<proteinExistence type="predicted"/>
<dbReference type="Proteomes" id="UP000504752">
    <property type="component" value="Chromosome"/>
</dbReference>
<dbReference type="EMBL" id="CP053642">
    <property type="protein sequence ID" value="QKD79785.1"/>
    <property type="molecule type" value="Genomic_DNA"/>
</dbReference>
<organism evidence="1 2">
    <name type="scientific">Actinomyces marmotae</name>
    <dbReference type="NCBI Taxonomy" id="2737173"/>
    <lineage>
        <taxon>Bacteria</taxon>
        <taxon>Bacillati</taxon>
        <taxon>Actinomycetota</taxon>
        <taxon>Actinomycetes</taxon>
        <taxon>Actinomycetales</taxon>
        <taxon>Actinomycetaceae</taxon>
        <taxon>Actinomyces</taxon>
    </lineage>
</organism>
<name>A0A6M8BAE6_9ACTO</name>
<evidence type="ECO:0000313" key="1">
    <source>
        <dbReference type="EMBL" id="QKD79785.1"/>
    </source>
</evidence>